<dbReference type="Gene3D" id="1.20.120.620">
    <property type="entry name" value="Backbone structure of the membrane domain of e. Coli histidine kinase receptor kdpd"/>
    <property type="match status" value="1"/>
</dbReference>
<evidence type="ECO:0000259" key="13">
    <source>
        <dbReference type="PROSITE" id="PS50109"/>
    </source>
</evidence>
<comment type="catalytic activity">
    <reaction evidence="1">
        <text>ATP + protein L-histidine = ADP + protein N-phospho-L-histidine.</text>
        <dbReference type="EC" id="2.7.13.3"/>
    </reaction>
</comment>
<dbReference type="STRING" id="474950.SAMN05421771_0078"/>
<evidence type="ECO:0000256" key="2">
    <source>
        <dbReference type="ARBA" id="ARBA00004141"/>
    </source>
</evidence>
<dbReference type="RefSeq" id="WP_175528795.1">
    <property type="nucleotide sequence ID" value="NZ_FOZL01000001.1"/>
</dbReference>
<dbReference type="PANTHER" id="PTHR45569:SF1">
    <property type="entry name" value="SENSOR PROTEIN KDPD"/>
    <property type="match status" value="1"/>
</dbReference>
<dbReference type="Pfam" id="PF02518">
    <property type="entry name" value="HATPase_c"/>
    <property type="match status" value="1"/>
</dbReference>
<reference evidence="14 15" key="1">
    <citation type="submission" date="2016-10" db="EMBL/GenBank/DDBJ databases">
        <authorList>
            <person name="de Groot N.N."/>
        </authorList>
    </citation>
    <scope>NUCLEOTIDE SEQUENCE [LARGE SCALE GENOMIC DNA]</scope>
    <source>
        <strain evidence="14 15">DSM 21001</strain>
    </source>
</reference>
<evidence type="ECO:0000256" key="8">
    <source>
        <dbReference type="ARBA" id="ARBA00022777"/>
    </source>
</evidence>
<protein>
    <recommendedName>
        <fullName evidence="3">histidine kinase</fullName>
        <ecNumber evidence="3">2.7.13.3</ecNumber>
    </recommendedName>
</protein>
<keyword evidence="7" id="KW-0547">Nucleotide-binding</keyword>
<dbReference type="GO" id="GO:0000155">
    <property type="term" value="F:phosphorelay sensor kinase activity"/>
    <property type="evidence" value="ECO:0007669"/>
    <property type="project" value="InterPro"/>
</dbReference>
<dbReference type="InterPro" id="IPR005467">
    <property type="entry name" value="His_kinase_dom"/>
</dbReference>
<proteinExistence type="predicted"/>
<evidence type="ECO:0000256" key="5">
    <source>
        <dbReference type="ARBA" id="ARBA00022679"/>
    </source>
</evidence>
<dbReference type="CDD" id="cd00082">
    <property type="entry name" value="HisKA"/>
    <property type="match status" value="1"/>
</dbReference>
<evidence type="ECO:0000313" key="15">
    <source>
        <dbReference type="Proteomes" id="UP000199024"/>
    </source>
</evidence>
<dbReference type="Pfam" id="PF13493">
    <property type="entry name" value="DUF4118"/>
    <property type="match status" value="1"/>
</dbReference>
<evidence type="ECO:0000256" key="10">
    <source>
        <dbReference type="ARBA" id="ARBA00022989"/>
    </source>
</evidence>
<dbReference type="SMART" id="SM00388">
    <property type="entry name" value="HisKA"/>
    <property type="match status" value="1"/>
</dbReference>
<name>A0A1I6L164_9BACT</name>
<keyword evidence="9" id="KW-0067">ATP-binding</keyword>
<dbReference type="PRINTS" id="PR00344">
    <property type="entry name" value="BCTRLSENSOR"/>
</dbReference>
<organism evidence="14 15">
    <name type="scientific">Granulicella pectinivorans</name>
    <dbReference type="NCBI Taxonomy" id="474950"/>
    <lineage>
        <taxon>Bacteria</taxon>
        <taxon>Pseudomonadati</taxon>
        <taxon>Acidobacteriota</taxon>
        <taxon>Terriglobia</taxon>
        <taxon>Terriglobales</taxon>
        <taxon>Acidobacteriaceae</taxon>
        <taxon>Granulicella</taxon>
    </lineage>
</organism>
<dbReference type="Proteomes" id="UP000199024">
    <property type="component" value="Unassembled WGS sequence"/>
</dbReference>
<dbReference type="EMBL" id="FOZL01000001">
    <property type="protein sequence ID" value="SFR97028.1"/>
    <property type="molecule type" value="Genomic_DNA"/>
</dbReference>
<dbReference type="SUPFAM" id="SSF55874">
    <property type="entry name" value="ATPase domain of HSP90 chaperone/DNA topoisomerase II/histidine kinase"/>
    <property type="match status" value="1"/>
</dbReference>
<gene>
    <name evidence="14" type="ORF">SAMN05421771_0078</name>
</gene>
<keyword evidence="4" id="KW-0597">Phosphoprotein</keyword>
<dbReference type="Gene3D" id="1.10.287.130">
    <property type="match status" value="1"/>
</dbReference>
<sequence>MIATQIRKSVRRVVAGSVAALLLTLLAFHFHFNLASATSIHLFLVVLIALRWGFLEAGIVSILSTACLDFFFTDPLFAFTISDSHDFVSLLTFEAAALLVSRLSNQATLHAQASELHQQRLQRLYELSQHVLVLDRMGIVEQQLVDLIRFNLQVEGVALWTARDLRLCRSGVCGVTDDAIHTAFETGSDIDDPGTRTSLRIVRSGTRPIGVLVCCGHTLDVASMNAATSLAAVAIERARSFSTEANAEAARQSEQLRSTILDGLAHAFKSPLTTIMVSSSGLLAMNTLSGVEKRLVGMIDRHASQLSDLTNHLLLTASLDRADLKLSREIVDLDQLIESSVEGCSVELRSHAIERLGTRERSSVYADRKLLQMAIVQILDNAAKYGAPGSSLLIGVTQQETQVAITIHNQGSFIPPEEREKVFQRFYRCTGSSGAVSGTGIGLSVVRRIAEAHHGSVSVESDRASGTTFAITLPHDARRTETCR</sequence>
<dbReference type="InterPro" id="IPR003661">
    <property type="entry name" value="HisK_dim/P_dom"/>
</dbReference>
<dbReference type="EC" id="2.7.13.3" evidence="3"/>
<dbReference type="PANTHER" id="PTHR45569">
    <property type="entry name" value="SENSOR PROTEIN KDPD"/>
    <property type="match status" value="1"/>
</dbReference>
<dbReference type="PROSITE" id="PS50109">
    <property type="entry name" value="HIS_KIN"/>
    <property type="match status" value="1"/>
</dbReference>
<dbReference type="InterPro" id="IPR025201">
    <property type="entry name" value="KdpD_TM"/>
</dbReference>
<evidence type="ECO:0000313" key="14">
    <source>
        <dbReference type="EMBL" id="SFR97028.1"/>
    </source>
</evidence>
<dbReference type="InterPro" id="IPR036097">
    <property type="entry name" value="HisK_dim/P_sf"/>
</dbReference>
<evidence type="ECO:0000256" key="9">
    <source>
        <dbReference type="ARBA" id="ARBA00022840"/>
    </source>
</evidence>
<dbReference type="SUPFAM" id="SSF47384">
    <property type="entry name" value="Homodimeric domain of signal transducing histidine kinase"/>
    <property type="match status" value="1"/>
</dbReference>
<accession>A0A1I6L164</accession>
<evidence type="ECO:0000256" key="7">
    <source>
        <dbReference type="ARBA" id="ARBA00022741"/>
    </source>
</evidence>
<comment type="subcellular location">
    <subcellularLocation>
        <location evidence="2">Membrane</location>
        <topology evidence="2">Multi-pass membrane protein</topology>
    </subcellularLocation>
</comment>
<dbReference type="InterPro" id="IPR003594">
    <property type="entry name" value="HATPase_dom"/>
</dbReference>
<keyword evidence="12" id="KW-0472">Membrane</keyword>
<dbReference type="GO" id="GO:0005886">
    <property type="term" value="C:plasma membrane"/>
    <property type="evidence" value="ECO:0007669"/>
    <property type="project" value="TreeGrafter"/>
</dbReference>
<dbReference type="Gene3D" id="3.30.565.10">
    <property type="entry name" value="Histidine kinase-like ATPase, C-terminal domain"/>
    <property type="match status" value="1"/>
</dbReference>
<keyword evidence="10" id="KW-1133">Transmembrane helix</keyword>
<dbReference type="SMART" id="SM00387">
    <property type="entry name" value="HATPase_c"/>
    <property type="match status" value="1"/>
</dbReference>
<evidence type="ECO:0000256" key="11">
    <source>
        <dbReference type="ARBA" id="ARBA00023012"/>
    </source>
</evidence>
<keyword evidence="6" id="KW-0812">Transmembrane</keyword>
<feature type="domain" description="Histidine kinase" evidence="13">
    <location>
        <begin position="263"/>
        <end position="477"/>
    </location>
</feature>
<dbReference type="AlphaFoldDB" id="A0A1I6L164"/>
<dbReference type="InterPro" id="IPR036890">
    <property type="entry name" value="HATPase_C_sf"/>
</dbReference>
<evidence type="ECO:0000256" key="1">
    <source>
        <dbReference type="ARBA" id="ARBA00000085"/>
    </source>
</evidence>
<dbReference type="InterPro" id="IPR004358">
    <property type="entry name" value="Sig_transdc_His_kin-like_C"/>
</dbReference>
<evidence type="ECO:0000256" key="3">
    <source>
        <dbReference type="ARBA" id="ARBA00012438"/>
    </source>
</evidence>
<evidence type="ECO:0000256" key="4">
    <source>
        <dbReference type="ARBA" id="ARBA00022553"/>
    </source>
</evidence>
<dbReference type="GO" id="GO:0005524">
    <property type="term" value="F:ATP binding"/>
    <property type="evidence" value="ECO:0007669"/>
    <property type="project" value="UniProtKB-KW"/>
</dbReference>
<dbReference type="Pfam" id="PF00512">
    <property type="entry name" value="HisKA"/>
    <property type="match status" value="1"/>
</dbReference>
<keyword evidence="11" id="KW-0902">Two-component regulatory system</keyword>
<dbReference type="InterPro" id="IPR038318">
    <property type="entry name" value="KdpD_sf"/>
</dbReference>
<dbReference type="FunFam" id="3.30.565.10:FF:000006">
    <property type="entry name" value="Sensor histidine kinase WalK"/>
    <property type="match status" value="1"/>
</dbReference>
<keyword evidence="8 14" id="KW-0418">Kinase</keyword>
<dbReference type="InterPro" id="IPR052023">
    <property type="entry name" value="Histidine_kinase_KdpD"/>
</dbReference>
<keyword evidence="15" id="KW-1185">Reference proteome</keyword>
<evidence type="ECO:0000256" key="6">
    <source>
        <dbReference type="ARBA" id="ARBA00022692"/>
    </source>
</evidence>
<evidence type="ECO:0000256" key="12">
    <source>
        <dbReference type="ARBA" id="ARBA00023136"/>
    </source>
</evidence>
<keyword evidence="5" id="KW-0808">Transferase</keyword>